<name>A0A160TA23_9CHLR</name>
<sequence length="918" mass="97945">MSAKYRSLITLLLLVAAALLLFGRVAAQTEPPAETATDTPAAAPIHPVFPLLDAAGDNVLDSGAPVSTMTTCGGCHDTAFIAANNFHSDVGLSTYGATGGAGLFGRWDPITYRYLSPEGDAVVDLTTPEWVSLFGARHAGGGPATTSRAGDALAESSLAVDGTVIDPATGEAQPWAWATSGTAELNCFVCHLPAADNAARVAALAEGRFGDAVTATLAQTGIVEAQGSGGAGEQGRWVYNTAAFDAAGNLRPEFVTVSDPTAANCGSCHGVVHTAAEPLTLDATAFGDWTTLTTGQIMSPQRINQSGLNLAGKSALSRSWDIHLERVVDCTDCHYSLNNPVYYQPTSGEAPEHLTFDPRRLDLGEYIYRPLHQFAKGQSAQGQLAPGFDGSMRRCESCHSIDGSHDWLPYKERHTEALACETCHTPRLYAPALQSIDWTVLTADGQPVRAYRGLDGQAFGPTALISGYEPALLPRSNADGTTELAPYNLISSWYWVYGDPPRPVPLRLLRAAYFDGDAYAPAIVAAFDADGDGALSYSELEISTEAQAAAVGGRLSAAGLDAPRIQAEVQPYGISHNTARGEWATRDCRACHGGESRLAASLALSDRTPGGVMPTLSAGGPVSWPGEVTAGEAGALQFTPRTADAGLYVLGHNAARWVDILGALMVGGVALGVIVHGGLRVLAARRRAQDADAAEATAETQQVYMYDLYERLWHWLQTAAILLLLFTGLIIHKPDLFGIFSFAYVVQVHNVLALLLVINAALSLFYHLVGGEIRQFIPRPRGFFDEAFDQALYYLRGIFRDEPHPHEKTRDRKLNPLQQITYVMVLNVLLPAQIITGALMWAAQRFPGPVAAVGGLPWLGPLHSLVAWSFAAFIILHVYLTTTGPTPTAGIRAMMLGWEDVEITNYELGITNEELATD</sequence>
<dbReference type="InterPro" id="IPR036280">
    <property type="entry name" value="Multihaem_cyt_sf"/>
</dbReference>
<feature type="transmembrane region" description="Helical" evidence="12">
    <location>
        <begin position="657"/>
        <end position="679"/>
    </location>
</feature>
<dbReference type="InterPro" id="IPR051542">
    <property type="entry name" value="Hydrogenase_cytochrome"/>
</dbReference>
<dbReference type="GO" id="GO:0005886">
    <property type="term" value="C:plasma membrane"/>
    <property type="evidence" value="ECO:0007669"/>
    <property type="project" value="UniProtKB-SubCell"/>
</dbReference>
<reference evidence="15" key="1">
    <citation type="submission" date="2016-01" db="EMBL/GenBank/DDBJ databases">
        <authorList>
            <person name="Mcilroy J.S."/>
            <person name="Karst M S."/>
            <person name="Albertsen M."/>
        </authorList>
    </citation>
    <scope>NUCLEOTIDE SEQUENCE</scope>
    <source>
        <strain evidence="15">Cfx-K</strain>
    </source>
</reference>
<dbReference type="PRINTS" id="PR00161">
    <property type="entry name" value="NIHGNASECYTB"/>
</dbReference>
<comment type="subcellular location">
    <subcellularLocation>
        <location evidence="1">Cell membrane</location>
        <topology evidence="1">Multi-pass membrane protein</topology>
    </subcellularLocation>
</comment>
<dbReference type="GO" id="GO:0020037">
    <property type="term" value="F:heme binding"/>
    <property type="evidence" value="ECO:0007669"/>
    <property type="project" value="TreeGrafter"/>
</dbReference>
<dbReference type="KEGG" id="pbf:CFX0092_B0621"/>
<dbReference type="SUPFAM" id="SSF48695">
    <property type="entry name" value="Multiheme cytochromes"/>
    <property type="match status" value="1"/>
</dbReference>
<keyword evidence="4" id="KW-1003">Cell membrane</keyword>
<evidence type="ECO:0000256" key="7">
    <source>
        <dbReference type="ARBA" id="ARBA00022723"/>
    </source>
</evidence>
<evidence type="ECO:0000256" key="13">
    <source>
        <dbReference type="SAM" id="SignalP"/>
    </source>
</evidence>
<dbReference type="GO" id="GO:0009055">
    <property type="term" value="F:electron transfer activity"/>
    <property type="evidence" value="ECO:0007669"/>
    <property type="project" value="InterPro"/>
</dbReference>
<dbReference type="RefSeq" id="WP_095045470.1">
    <property type="nucleotide sequence ID" value="NZ_LN890656.1"/>
</dbReference>
<evidence type="ECO:0000256" key="1">
    <source>
        <dbReference type="ARBA" id="ARBA00004651"/>
    </source>
</evidence>
<dbReference type="GO" id="GO:0005506">
    <property type="term" value="F:iron ion binding"/>
    <property type="evidence" value="ECO:0007669"/>
    <property type="project" value="InterPro"/>
</dbReference>
<dbReference type="EMBL" id="LN890656">
    <property type="protein sequence ID" value="CUS06155.1"/>
    <property type="molecule type" value="Genomic_DNA"/>
</dbReference>
<evidence type="ECO:0000256" key="12">
    <source>
        <dbReference type="SAM" id="Phobius"/>
    </source>
</evidence>
<comment type="similarity">
    <text evidence="2">Belongs to the HupC/HyaC/HydC family.</text>
</comment>
<feature type="transmembrane region" description="Helical" evidence="12">
    <location>
        <begin position="712"/>
        <end position="731"/>
    </location>
</feature>
<evidence type="ECO:0000256" key="5">
    <source>
        <dbReference type="ARBA" id="ARBA00022617"/>
    </source>
</evidence>
<dbReference type="InterPro" id="IPR018247">
    <property type="entry name" value="EF_Hand_1_Ca_BS"/>
</dbReference>
<feature type="domain" description="Cytochrome b561 bacterial/Ni-hydrogenase" evidence="14">
    <location>
        <begin position="706"/>
        <end position="894"/>
    </location>
</feature>
<evidence type="ECO:0000256" key="9">
    <source>
        <dbReference type="ARBA" id="ARBA00022989"/>
    </source>
</evidence>
<keyword evidence="8" id="KW-0249">Electron transport</keyword>
<keyword evidence="9 12" id="KW-1133">Transmembrane helix</keyword>
<evidence type="ECO:0000256" key="4">
    <source>
        <dbReference type="ARBA" id="ARBA00022475"/>
    </source>
</evidence>
<feature type="transmembrane region" description="Helical" evidence="12">
    <location>
        <begin position="862"/>
        <end position="882"/>
    </location>
</feature>
<keyword evidence="6 12" id="KW-0812">Transmembrane</keyword>
<dbReference type="PANTHER" id="PTHR30485:SF1">
    <property type="entry name" value="CYTOCHROME YDHU-RELATED"/>
    <property type="match status" value="1"/>
</dbReference>
<keyword evidence="7" id="KW-0479">Metal-binding</keyword>
<keyword evidence="13" id="KW-0732">Signal</keyword>
<organism evidence="15 16">
    <name type="scientific">Candidatus Promineifilum breve</name>
    <dbReference type="NCBI Taxonomy" id="1806508"/>
    <lineage>
        <taxon>Bacteria</taxon>
        <taxon>Bacillati</taxon>
        <taxon>Chloroflexota</taxon>
        <taxon>Ardenticatenia</taxon>
        <taxon>Candidatus Promineifilales</taxon>
        <taxon>Candidatus Promineifilaceae</taxon>
        <taxon>Candidatus Promineifilum</taxon>
    </lineage>
</organism>
<keyword evidence="10" id="KW-0408">Iron</keyword>
<dbReference type="SUPFAM" id="SSF81342">
    <property type="entry name" value="Transmembrane di-heme cytochromes"/>
    <property type="match status" value="1"/>
</dbReference>
<evidence type="ECO:0000256" key="11">
    <source>
        <dbReference type="ARBA" id="ARBA00023136"/>
    </source>
</evidence>
<dbReference type="PROSITE" id="PS00018">
    <property type="entry name" value="EF_HAND_1"/>
    <property type="match status" value="1"/>
</dbReference>
<dbReference type="InterPro" id="IPR011577">
    <property type="entry name" value="Cyt_b561_bac/Ni-Hgenase"/>
</dbReference>
<feature type="chain" id="PRO_5007820271" evidence="13">
    <location>
        <begin position="28"/>
        <end position="918"/>
    </location>
</feature>
<proteinExistence type="inferred from homology"/>
<evidence type="ECO:0000313" key="15">
    <source>
        <dbReference type="EMBL" id="CUS06155.1"/>
    </source>
</evidence>
<dbReference type="InterPro" id="IPR016174">
    <property type="entry name" value="Di-haem_cyt_TM"/>
</dbReference>
<evidence type="ECO:0000313" key="16">
    <source>
        <dbReference type="Proteomes" id="UP000215027"/>
    </source>
</evidence>
<dbReference type="InterPro" id="IPR000516">
    <property type="entry name" value="Ni-dep_Hydgase_cyt-B"/>
</dbReference>
<protein>
    <submittedName>
        <fullName evidence="15">Thiosulfate reductase cytochrome B subunit (Membrane anchoring protein)</fullName>
    </submittedName>
</protein>
<dbReference type="Proteomes" id="UP000215027">
    <property type="component" value="Chromosome II"/>
</dbReference>
<evidence type="ECO:0000256" key="2">
    <source>
        <dbReference type="ARBA" id="ARBA00008622"/>
    </source>
</evidence>
<accession>A0A160TA23</accession>
<dbReference type="AlphaFoldDB" id="A0A160TA23"/>
<dbReference type="GO" id="GO:0022904">
    <property type="term" value="P:respiratory electron transport chain"/>
    <property type="evidence" value="ECO:0007669"/>
    <property type="project" value="InterPro"/>
</dbReference>
<dbReference type="Pfam" id="PF01292">
    <property type="entry name" value="Ni_hydr_CYTB"/>
    <property type="match status" value="1"/>
</dbReference>
<keyword evidence="16" id="KW-1185">Reference proteome</keyword>
<dbReference type="OrthoDB" id="9783375at2"/>
<feature type="transmembrane region" description="Helical" evidence="12">
    <location>
        <begin position="751"/>
        <end position="769"/>
    </location>
</feature>
<keyword evidence="5" id="KW-0349">Heme</keyword>
<evidence type="ECO:0000259" key="14">
    <source>
        <dbReference type="Pfam" id="PF01292"/>
    </source>
</evidence>
<dbReference type="Gene3D" id="1.20.950.20">
    <property type="entry name" value="Transmembrane di-heme cytochromes, Chain C"/>
    <property type="match status" value="1"/>
</dbReference>
<evidence type="ECO:0000256" key="6">
    <source>
        <dbReference type="ARBA" id="ARBA00022692"/>
    </source>
</evidence>
<keyword evidence="11 12" id="KW-0472">Membrane</keyword>
<gene>
    <name evidence="15" type="ORF">CFX0092_B0621</name>
</gene>
<evidence type="ECO:0000256" key="10">
    <source>
        <dbReference type="ARBA" id="ARBA00023004"/>
    </source>
</evidence>
<feature type="signal peptide" evidence="13">
    <location>
        <begin position="1"/>
        <end position="27"/>
    </location>
</feature>
<feature type="transmembrane region" description="Helical" evidence="12">
    <location>
        <begin position="820"/>
        <end position="842"/>
    </location>
</feature>
<keyword evidence="3" id="KW-0813">Transport</keyword>
<evidence type="ECO:0000256" key="8">
    <source>
        <dbReference type="ARBA" id="ARBA00022982"/>
    </source>
</evidence>
<dbReference type="PANTHER" id="PTHR30485">
    <property type="entry name" value="NI/FE-HYDROGENASE 1 B-TYPE CYTOCHROME SUBUNIT"/>
    <property type="match status" value="1"/>
</dbReference>
<evidence type="ECO:0000256" key="3">
    <source>
        <dbReference type="ARBA" id="ARBA00022448"/>
    </source>
</evidence>